<protein>
    <submittedName>
        <fullName evidence="3">YciI family protein</fullName>
    </submittedName>
</protein>
<dbReference type="Pfam" id="PF03795">
    <property type="entry name" value="YCII"/>
    <property type="match status" value="1"/>
</dbReference>
<dbReference type="Proteomes" id="UP001183390">
    <property type="component" value="Unassembled WGS sequence"/>
</dbReference>
<evidence type="ECO:0000313" key="4">
    <source>
        <dbReference type="Proteomes" id="UP001183390"/>
    </source>
</evidence>
<sequence length="147" mass="16437">MRYMMSIMSDPRAEADTEMGPEIFEAMAAYNEELVKAGVLLAGDGLAPSTEALRVTFSDGRARVTDGPFAEAKEFIAGYWIIQVSSPEEAVEWAKRCPHPPAGDPTEMHLILRRIMDTDDFGDEMSEELKERERELREHNAHEAHGG</sequence>
<keyword evidence="4" id="KW-1185">Reference proteome</keyword>
<dbReference type="PANTHER" id="PTHR35174">
    <property type="entry name" value="BLL7171 PROTEIN-RELATED"/>
    <property type="match status" value="1"/>
</dbReference>
<feature type="domain" description="YCII-related" evidence="2">
    <location>
        <begin position="1"/>
        <end position="103"/>
    </location>
</feature>
<dbReference type="PANTHER" id="PTHR35174:SF4">
    <property type="entry name" value="BLL7163 PROTEIN"/>
    <property type="match status" value="1"/>
</dbReference>
<dbReference type="EMBL" id="JAVREP010000003">
    <property type="protein sequence ID" value="MDT0328094.1"/>
    <property type="molecule type" value="Genomic_DNA"/>
</dbReference>
<comment type="similarity">
    <text evidence="1">Belongs to the YciI family.</text>
</comment>
<evidence type="ECO:0000256" key="1">
    <source>
        <dbReference type="ARBA" id="ARBA00007689"/>
    </source>
</evidence>
<reference evidence="4" key="1">
    <citation type="submission" date="2023-07" db="EMBL/GenBank/DDBJ databases">
        <title>30 novel species of actinomycetes from the DSMZ collection.</title>
        <authorList>
            <person name="Nouioui I."/>
        </authorList>
    </citation>
    <scope>NUCLEOTIDE SEQUENCE [LARGE SCALE GENOMIC DNA]</scope>
    <source>
        <strain evidence="4">DSM 44743</strain>
    </source>
</reference>
<accession>A0ABU2M602</accession>
<gene>
    <name evidence="3" type="ORF">RM479_06670</name>
</gene>
<dbReference type="InterPro" id="IPR005545">
    <property type="entry name" value="YCII"/>
</dbReference>
<name>A0ABU2M602_9ACTN</name>
<evidence type="ECO:0000259" key="2">
    <source>
        <dbReference type="Pfam" id="PF03795"/>
    </source>
</evidence>
<comment type="caution">
    <text evidence="3">The sequence shown here is derived from an EMBL/GenBank/DDBJ whole genome shotgun (WGS) entry which is preliminary data.</text>
</comment>
<organism evidence="3 4">
    <name type="scientific">Nocardiopsis lambiniae</name>
    <dbReference type="NCBI Taxonomy" id="3075539"/>
    <lineage>
        <taxon>Bacteria</taxon>
        <taxon>Bacillati</taxon>
        <taxon>Actinomycetota</taxon>
        <taxon>Actinomycetes</taxon>
        <taxon>Streptosporangiales</taxon>
        <taxon>Nocardiopsidaceae</taxon>
        <taxon>Nocardiopsis</taxon>
    </lineage>
</organism>
<dbReference type="InterPro" id="IPR011008">
    <property type="entry name" value="Dimeric_a/b-barrel"/>
</dbReference>
<proteinExistence type="inferred from homology"/>
<evidence type="ECO:0000313" key="3">
    <source>
        <dbReference type="EMBL" id="MDT0328094.1"/>
    </source>
</evidence>
<dbReference type="Gene3D" id="3.30.70.1060">
    <property type="entry name" value="Dimeric alpha+beta barrel"/>
    <property type="match status" value="1"/>
</dbReference>
<dbReference type="SUPFAM" id="SSF54909">
    <property type="entry name" value="Dimeric alpha+beta barrel"/>
    <property type="match status" value="1"/>
</dbReference>
<dbReference type="RefSeq" id="WP_311510834.1">
    <property type="nucleotide sequence ID" value="NZ_JAVREP010000003.1"/>
</dbReference>